<keyword evidence="4 8" id="KW-0808">Transferase</keyword>
<dbReference type="EC" id="2.4.1.-" evidence="6"/>
<dbReference type="PANTHER" id="PTHR13778">
    <property type="entry name" value="GLYCOSYLTRANSFERASE 8 DOMAIN-CONTAINING PROTEIN"/>
    <property type="match status" value="1"/>
</dbReference>
<protein>
    <recommendedName>
        <fullName evidence="6">Hexosyltransferase</fullName>
        <ecNumber evidence="6">2.4.1.-</ecNumber>
    </recommendedName>
</protein>
<keyword evidence="5" id="KW-0479">Metal-binding</keyword>
<reference evidence="8" key="1">
    <citation type="submission" date="2015-07" db="EMBL/GenBank/DDBJ databases">
        <title>Transcriptome Assembly of Anthurium amnicola.</title>
        <authorList>
            <person name="Suzuki J."/>
        </authorList>
    </citation>
    <scope>NUCLEOTIDE SEQUENCE</scope>
</reference>
<accession>A0A1D1XUC6</accession>
<keyword evidence="3" id="KW-0328">Glycosyltransferase</keyword>
<dbReference type="GO" id="GO:0005794">
    <property type="term" value="C:Golgi apparatus"/>
    <property type="evidence" value="ECO:0007669"/>
    <property type="project" value="TreeGrafter"/>
</dbReference>
<feature type="region of interest" description="Disordered" evidence="7">
    <location>
        <begin position="1"/>
        <end position="76"/>
    </location>
</feature>
<organism evidence="8">
    <name type="scientific">Anthurium amnicola</name>
    <dbReference type="NCBI Taxonomy" id="1678845"/>
    <lineage>
        <taxon>Eukaryota</taxon>
        <taxon>Viridiplantae</taxon>
        <taxon>Streptophyta</taxon>
        <taxon>Embryophyta</taxon>
        <taxon>Tracheophyta</taxon>
        <taxon>Spermatophyta</taxon>
        <taxon>Magnoliopsida</taxon>
        <taxon>Liliopsida</taxon>
        <taxon>Araceae</taxon>
        <taxon>Pothoideae</taxon>
        <taxon>Potheae</taxon>
        <taxon>Anthurium</taxon>
    </lineage>
</organism>
<evidence type="ECO:0000256" key="2">
    <source>
        <dbReference type="ARBA" id="ARBA00006351"/>
    </source>
</evidence>
<evidence type="ECO:0000256" key="4">
    <source>
        <dbReference type="ARBA" id="ARBA00022679"/>
    </source>
</evidence>
<dbReference type="Gene3D" id="3.90.550.10">
    <property type="entry name" value="Spore Coat Polysaccharide Biosynthesis Protein SpsA, Chain A"/>
    <property type="match status" value="1"/>
</dbReference>
<dbReference type="EMBL" id="GDJX01021957">
    <property type="protein sequence ID" value="JAT45979.1"/>
    <property type="molecule type" value="Transcribed_RNA"/>
</dbReference>
<proteinExistence type="inferred from homology"/>
<dbReference type="AlphaFoldDB" id="A0A1D1XUC6"/>
<dbReference type="GO" id="GO:0016757">
    <property type="term" value="F:glycosyltransferase activity"/>
    <property type="evidence" value="ECO:0007669"/>
    <property type="project" value="UniProtKB-KW"/>
</dbReference>
<comment type="similarity">
    <text evidence="2 6">Belongs to the glycosyltransferase 8 family.</text>
</comment>
<evidence type="ECO:0000256" key="3">
    <source>
        <dbReference type="ARBA" id="ARBA00022676"/>
    </source>
</evidence>
<dbReference type="GO" id="GO:0046872">
    <property type="term" value="F:metal ion binding"/>
    <property type="evidence" value="ECO:0007669"/>
    <property type="project" value="UniProtKB-KW"/>
</dbReference>
<feature type="compositionally biased region" description="Low complexity" evidence="7">
    <location>
        <begin position="27"/>
        <end position="51"/>
    </location>
</feature>
<dbReference type="InterPro" id="IPR050748">
    <property type="entry name" value="Glycosyltrans_8_dom-fam"/>
</dbReference>
<feature type="region of interest" description="Disordered" evidence="7">
    <location>
        <begin position="119"/>
        <end position="141"/>
    </location>
</feature>
<evidence type="ECO:0000256" key="6">
    <source>
        <dbReference type="RuleBase" id="RU362027"/>
    </source>
</evidence>
<dbReference type="PANTHER" id="PTHR13778:SF47">
    <property type="entry name" value="LIPOPOLYSACCHARIDE 1,3-GALACTOSYLTRANSFERASE"/>
    <property type="match status" value="1"/>
</dbReference>
<feature type="non-terminal residue" evidence="8">
    <location>
        <position position="1"/>
    </location>
</feature>
<evidence type="ECO:0000256" key="7">
    <source>
        <dbReference type="SAM" id="MobiDB-lite"/>
    </source>
</evidence>
<gene>
    <name evidence="8" type="primary">GAUT5</name>
    <name evidence="8" type="ORF">g.91945</name>
</gene>
<evidence type="ECO:0000256" key="5">
    <source>
        <dbReference type="ARBA" id="ARBA00022723"/>
    </source>
</evidence>
<name>A0A1D1XUC6_9ARAE</name>
<evidence type="ECO:0000313" key="8">
    <source>
        <dbReference type="EMBL" id="JAT45979.1"/>
    </source>
</evidence>
<sequence length="427" mass="47321">ERERERGKGSGAPPQRVAAMASGAEQGSFSFPSSSGISRRPVNPAKPGQGAPRPPPRGRGGPLALHPDIDPPPPPPRPAFQLLAFVLILFFAALQFLPATHFRDPSDPLRKWIPFASVPSSSRLSSSGAQDETQSETTTASSAEIERINIVSWVDCLDLRVLAVFINSTLSSSRVPEKMHFHFIISENEDEKLSYYKLKVLFPDTNLDIIGQKEIKDKTKITVPVSSMVRDIVPFVIPKVYPSLNRFIYVSPNTIMKGTVEELLEIKLAPYAVAAVEDCSKSLGSYVNIDVLNAIQRTAAKPWVSEKPYDGNACAPDLNVLLIDAKRLDKYLMDAFLWWNKVLDKGTSSDGGTSLSIILTLYGKYLKLSSTWKFVSKSLQADEEIKVLSYDGEMRACLENENKQKESSFGDVWRHYLPQKSEVILGH</sequence>
<evidence type="ECO:0000256" key="1">
    <source>
        <dbReference type="ARBA" id="ARBA00004877"/>
    </source>
</evidence>
<dbReference type="SUPFAM" id="SSF53448">
    <property type="entry name" value="Nucleotide-diphospho-sugar transferases"/>
    <property type="match status" value="1"/>
</dbReference>
<comment type="pathway">
    <text evidence="1">Glycan metabolism; pectin biosynthesis.</text>
</comment>
<dbReference type="InterPro" id="IPR029044">
    <property type="entry name" value="Nucleotide-diphossugar_trans"/>
</dbReference>
<dbReference type="Pfam" id="PF01501">
    <property type="entry name" value="Glyco_transf_8"/>
    <property type="match status" value="1"/>
</dbReference>
<dbReference type="InterPro" id="IPR002495">
    <property type="entry name" value="Glyco_trans_8"/>
</dbReference>